<dbReference type="InterPro" id="IPR007808">
    <property type="entry name" value="Elf1"/>
</dbReference>
<dbReference type="GeneID" id="110593692"/>
<dbReference type="InterPro" id="IPR038567">
    <property type="entry name" value="T_Elf1_sf"/>
</dbReference>
<dbReference type="GO" id="GO:0006368">
    <property type="term" value="P:transcription elongation by RNA polymerase II"/>
    <property type="evidence" value="ECO:0007669"/>
    <property type="project" value="TreeGrafter"/>
</dbReference>
<comment type="similarity">
    <text evidence="2">Belongs to the ELOF1 family.</text>
</comment>
<evidence type="ECO:0000256" key="3">
    <source>
        <dbReference type="ARBA" id="ARBA00014973"/>
    </source>
</evidence>
<keyword evidence="4" id="KW-0862">Zinc</keyword>
<protein>
    <recommendedName>
        <fullName evidence="3">Transcription elongation factor 1 homolog</fullName>
    </recommendedName>
</protein>
<evidence type="ECO:0000256" key="2">
    <source>
        <dbReference type="ARBA" id="ARBA00009730"/>
    </source>
</evidence>
<reference evidence="10" key="1">
    <citation type="submission" date="2025-08" db="UniProtKB">
        <authorList>
            <consortium name="RefSeq"/>
        </authorList>
    </citation>
    <scope>IDENTIFICATION</scope>
    <source>
        <tissue evidence="10">Blood</tissue>
    </source>
</reference>
<accession>A0A8M1MJ71</accession>
<dbReference type="AlphaFoldDB" id="A0A8M1MJ71"/>
<evidence type="ECO:0000256" key="8">
    <source>
        <dbReference type="SAM" id="MobiDB-lite"/>
    </source>
</evidence>
<evidence type="ECO:0000256" key="4">
    <source>
        <dbReference type="ARBA" id="ARBA00022833"/>
    </source>
</evidence>
<dbReference type="Gene3D" id="2.20.25.190">
    <property type="match status" value="1"/>
</dbReference>
<keyword evidence="9" id="KW-1185">Reference proteome</keyword>
<name>A0A8M1MJ71_NEOSC</name>
<evidence type="ECO:0000313" key="10">
    <source>
        <dbReference type="RefSeq" id="XP_044773891.1"/>
    </source>
</evidence>
<dbReference type="GO" id="GO:0003746">
    <property type="term" value="F:translation elongation factor activity"/>
    <property type="evidence" value="ECO:0007669"/>
    <property type="project" value="UniProtKB-KW"/>
</dbReference>
<evidence type="ECO:0000256" key="7">
    <source>
        <dbReference type="ARBA" id="ARBA00064562"/>
    </source>
</evidence>
<dbReference type="FunFam" id="2.20.25.190:FF:000002">
    <property type="entry name" value="Transcription elongation factor 1 homolog"/>
    <property type="match status" value="1"/>
</dbReference>
<keyword evidence="5" id="KW-0539">Nucleus</keyword>
<evidence type="ECO:0000256" key="6">
    <source>
        <dbReference type="ARBA" id="ARBA00058793"/>
    </source>
</evidence>
<keyword evidence="10" id="KW-0251">Elongation factor</keyword>
<dbReference type="SUPFAM" id="SSF57783">
    <property type="entry name" value="Zinc beta-ribbon"/>
    <property type="match status" value="1"/>
</dbReference>
<dbReference type="GO" id="GO:0008023">
    <property type="term" value="C:transcription elongation factor complex"/>
    <property type="evidence" value="ECO:0007669"/>
    <property type="project" value="TreeGrafter"/>
</dbReference>
<comment type="subcellular location">
    <subcellularLocation>
        <location evidence="1">Nucleus</location>
    </subcellularLocation>
</comment>
<feature type="compositionally biased region" description="Basic residues" evidence="8">
    <location>
        <begin position="34"/>
        <end position="46"/>
    </location>
</feature>
<dbReference type="Pfam" id="PF05129">
    <property type="entry name" value="Zn_ribbon_Elf1"/>
    <property type="match status" value="1"/>
</dbReference>
<keyword evidence="10" id="KW-0648">Protein biosynthesis</keyword>
<gene>
    <name evidence="10" type="primary">ELOF1</name>
</gene>
<evidence type="ECO:0000256" key="1">
    <source>
        <dbReference type="ARBA" id="ARBA00004123"/>
    </source>
</evidence>
<dbReference type="RefSeq" id="XP_044773891.1">
    <property type="nucleotide sequence ID" value="XM_044917956.1"/>
</dbReference>
<comment type="subunit">
    <text evidence="7">Associates with RNA polymerase II.</text>
</comment>
<dbReference type="GO" id="GO:0000993">
    <property type="term" value="F:RNA polymerase II complex binding"/>
    <property type="evidence" value="ECO:0007669"/>
    <property type="project" value="TreeGrafter"/>
</dbReference>
<dbReference type="PANTHER" id="PTHR20934">
    <property type="entry name" value="TRANSCRIPTION ELONGATION FACTOR 1 HOMOLOG"/>
    <property type="match status" value="1"/>
</dbReference>
<feature type="region of interest" description="Disordered" evidence="8">
    <location>
        <begin position="19"/>
        <end position="48"/>
    </location>
</feature>
<proteinExistence type="inferred from homology"/>
<dbReference type="CTD" id="84337"/>
<evidence type="ECO:0000313" key="9">
    <source>
        <dbReference type="Proteomes" id="UP000248481"/>
    </source>
</evidence>
<dbReference type="PANTHER" id="PTHR20934:SF0">
    <property type="entry name" value="TRANSCRIPTION ELONGATION FACTOR 1 HOMOLOG"/>
    <property type="match status" value="1"/>
</dbReference>
<evidence type="ECO:0000256" key="5">
    <source>
        <dbReference type="ARBA" id="ARBA00023242"/>
    </source>
</evidence>
<dbReference type="Proteomes" id="UP000248481">
    <property type="component" value="Chromosome 1"/>
</dbReference>
<organism evidence="9 10">
    <name type="scientific">Neomonachus schauinslandi</name>
    <name type="common">Hawaiian monk seal</name>
    <name type="synonym">Monachus schauinslandi</name>
    <dbReference type="NCBI Taxonomy" id="29088"/>
    <lineage>
        <taxon>Eukaryota</taxon>
        <taxon>Metazoa</taxon>
        <taxon>Chordata</taxon>
        <taxon>Craniata</taxon>
        <taxon>Vertebrata</taxon>
        <taxon>Euteleostomi</taxon>
        <taxon>Mammalia</taxon>
        <taxon>Eutheria</taxon>
        <taxon>Laurasiatheria</taxon>
        <taxon>Carnivora</taxon>
        <taxon>Caniformia</taxon>
        <taxon>Pinnipedia</taxon>
        <taxon>Phocidae</taxon>
        <taxon>Monachinae</taxon>
        <taxon>Monachini</taxon>
        <taxon>Neomonachus</taxon>
    </lineage>
</organism>
<sequence>MVKSGGISMEEAFEALRQGEISTEVCPPTDMGRRKSKRKPPPKKKMTGTLETQFTCPFCNHEKSCDVKMDRARNTGVISCTVCLEEFQTPITYLSEPVDVYSDWIDACEAANQ</sequence>
<comment type="function">
    <text evidence="6">Factor involved in transcription-coupled nucleotide excision repair (TC-NER), a mechanism that rapidly removes RNA polymerase II-blocking lesions from the transcribed strand of active genes. Acts as a key adapter required to anchor TC-NER factors to RNA polymerase II: stably positions UVSSA and the DCX(ERCC8) complex (also named CSA complex) on arrested RNA polymerase II, leading to neddylation and activation of the DCX(ERCC8) complex and ubiquitination of RNA polymerase II.</text>
</comment>